<dbReference type="NCBIfam" id="TIGR00082">
    <property type="entry name" value="rbfA"/>
    <property type="match status" value="1"/>
</dbReference>
<dbReference type="GO" id="GO:0005829">
    <property type="term" value="C:cytosol"/>
    <property type="evidence" value="ECO:0007669"/>
    <property type="project" value="TreeGrafter"/>
</dbReference>
<comment type="subcellular location">
    <subcellularLocation>
        <location evidence="2">Cytoplasm</location>
    </subcellularLocation>
</comment>
<dbReference type="OrthoDB" id="307788at2"/>
<accession>A0A2S6IVV2</accession>
<dbReference type="InterPro" id="IPR000238">
    <property type="entry name" value="RbfA"/>
</dbReference>
<dbReference type="RefSeq" id="WP_104430897.1">
    <property type="nucleotide sequence ID" value="NZ_PTJD01000001.1"/>
</dbReference>
<evidence type="ECO:0000256" key="1">
    <source>
        <dbReference type="ARBA" id="ARBA00022517"/>
    </source>
</evidence>
<evidence type="ECO:0000256" key="3">
    <source>
        <dbReference type="SAM" id="MobiDB-lite"/>
    </source>
</evidence>
<feature type="compositionally biased region" description="Acidic residues" evidence="3">
    <location>
        <begin position="140"/>
        <end position="189"/>
    </location>
</feature>
<dbReference type="AlphaFoldDB" id="A0A2S6IVV2"/>
<protein>
    <recommendedName>
        <fullName evidence="2">Ribosome-binding factor A</fullName>
    </recommendedName>
</protein>
<dbReference type="InterPro" id="IPR023799">
    <property type="entry name" value="RbfA_dom_sf"/>
</dbReference>
<proteinExistence type="inferred from homology"/>
<dbReference type="Proteomes" id="UP000239485">
    <property type="component" value="Unassembled WGS sequence"/>
</dbReference>
<dbReference type="EMBL" id="PTJD01000001">
    <property type="protein sequence ID" value="PPK98492.1"/>
    <property type="molecule type" value="Genomic_DNA"/>
</dbReference>
<dbReference type="HAMAP" id="MF_00003">
    <property type="entry name" value="RbfA"/>
    <property type="match status" value="1"/>
</dbReference>
<dbReference type="InterPro" id="IPR020053">
    <property type="entry name" value="Ribosome-bd_factorA_CS"/>
</dbReference>
<organism evidence="4 5">
    <name type="scientific">Kineococcus xinjiangensis</name>
    <dbReference type="NCBI Taxonomy" id="512762"/>
    <lineage>
        <taxon>Bacteria</taxon>
        <taxon>Bacillati</taxon>
        <taxon>Actinomycetota</taxon>
        <taxon>Actinomycetes</taxon>
        <taxon>Kineosporiales</taxon>
        <taxon>Kineosporiaceae</taxon>
        <taxon>Kineococcus</taxon>
    </lineage>
</organism>
<feature type="region of interest" description="Disordered" evidence="3">
    <location>
        <begin position="123"/>
        <end position="198"/>
    </location>
</feature>
<evidence type="ECO:0000313" key="4">
    <source>
        <dbReference type="EMBL" id="PPK98492.1"/>
    </source>
</evidence>
<evidence type="ECO:0000256" key="2">
    <source>
        <dbReference type="HAMAP-Rule" id="MF_00003"/>
    </source>
</evidence>
<sequence>MADPTRARKLSDRIKVVVAEALEKRVKDPRLGFITITDARVTNDLQHATLYYTVLGDDEERAATAAALESAKGVLRAEVGRRTGVRLTPTLTFSADVVPETAAHIEDLLRVASEQDARVAALAATARPAGDADPYRKPAEDEDLGDEEVDEDEDDAADDLDDDFRADSGAVDEDSDEASEEELEQDYVDGDGPASGHS</sequence>
<keyword evidence="1 2" id="KW-0690">Ribosome biogenesis</keyword>
<name>A0A2S6IVV2_9ACTN</name>
<comment type="function">
    <text evidence="2">One of several proteins that assist in the late maturation steps of the functional core of the 30S ribosomal subunit. Associates with free 30S ribosomal subunits (but not with 30S subunits that are part of 70S ribosomes or polysomes). Required for efficient processing of 16S rRNA. May interact with the 5'-terminal helix region of 16S rRNA.</text>
</comment>
<dbReference type="SUPFAM" id="SSF89919">
    <property type="entry name" value="Ribosome-binding factor A, RbfA"/>
    <property type="match status" value="1"/>
</dbReference>
<comment type="subunit">
    <text evidence="2">Monomer. Binds 30S ribosomal subunits, but not 50S ribosomal subunits or 70S ribosomes.</text>
</comment>
<evidence type="ECO:0000313" key="5">
    <source>
        <dbReference type="Proteomes" id="UP000239485"/>
    </source>
</evidence>
<dbReference type="GO" id="GO:0030490">
    <property type="term" value="P:maturation of SSU-rRNA"/>
    <property type="evidence" value="ECO:0007669"/>
    <property type="project" value="UniProtKB-UniRule"/>
</dbReference>
<dbReference type="InterPro" id="IPR015946">
    <property type="entry name" value="KH_dom-like_a/b"/>
</dbReference>
<dbReference type="Pfam" id="PF02033">
    <property type="entry name" value="RBFA"/>
    <property type="match status" value="1"/>
</dbReference>
<feature type="compositionally biased region" description="Low complexity" evidence="3">
    <location>
        <begin position="123"/>
        <end position="132"/>
    </location>
</feature>
<dbReference type="PANTHER" id="PTHR33515:SF1">
    <property type="entry name" value="RIBOSOME-BINDING FACTOR A, CHLOROPLASTIC-RELATED"/>
    <property type="match status" value="1"/>
</dbReference>
<keyword evidence="2" id="KW-0963">Cytoplasm</keyword>
<gene>
    <name evidence="2" type="primary">rbfA</name>
    <name evidence="4" type="ORF">CLV92_101188</name>
</gene>
<dbReference type="PROSITE" id="PS01319">
    <property type="entry name" value="RBFA"/>
    <property type="match status" value="1"/>
</dbReference>
<dbReference type="PANTHER" id="PTHR33515">
    <property type="entry name" value="RIBOSOME-BINDING FACTOR A, CHLOROPLASTIC-RELATED"/>
    <property type="match status" value="1"/>
</dbReference>
<reference evidence="4 5" key="1">
    <citation type="submission" date="2018-02" db="EMBL/GenBank/DDBJ databases">
        <title>Genomic Encyclopedia of Archaeal and Bacterial Type Strains, Phase II (KMG-II): from individual species to whole genera.</title>
        <authorList>
            <person name="Goeker M."/>
        </authorList>
    </citation>
    <scope>NUCLEOTIDE SEQUENCE [LARGE SCALE GENOMIC DNA]</scope>
    <source>
        <strain evidence="4 5">DSM 22857</strain>
    </source>
</reference>
<dbReference type="Gene3D" id="3.30.300.20">
    <property type="match status" value="1"/>
</dbReference>
<keyword evidence="5" id="KW-1185">Reference proteome</keyword>
<dbReference type="GO" id="GO:0043024">
    <property type="term" value="F:ribosomal small subunit binding"/>
    <property type="evidence" value="ECO:0007669"/>
    <property type="project" value="TreeGrafter"/>
</dbReference>
<comment type="similarity">
    <text evidence="2">Belongs to the RbfA family.</text>
</comment>
<comment type="caution">
    <text evidence="4">The sequence shown here is derived from an EMBL/GenBank/DDBJ whole genome shotgun (WGS) entry which is preliminary data.</text>
</comment>